<gene>
    <name evidence="2" type="ORF">MHL29_08975</name>
</gene>
<feature type="transmembrane region" description="Helical" evidence="1">
    <location>
        <begin position="150"/>
        <end position="170"/>
    </location>
</feature>
<feature type="transmembrane region" description="Helical" evidence="1">
    <location>
        <begin position="242"/>
        <end position="261"/>
    </location>
</feature>
<dbReference type="EMBL" id="JAKRCV010000023">
    <property type="protein sequence ID" value="MCG7322018.1"/>
    <property type="molecule type" value="Genomic_DNA"/>
</dbReference>
<name>A0ABS9Q4L0_9MICO</name>
<feature type="transmembrane region" description="Helical" evidence="1">
    <location>
        <begin position="101"/>
        <end position="119"/>
    </location>
</feature>
<accession>A0ABS9Q4L0</accession>
<keyword evidence="1" id="KW-1133">Transmembrane helix</keyword>
<reference evidence="2 3" key="1">
    <citation type="submission" date="2022-02" db="EMBL/GenBank/DDBJ databases">
        <title>Uncovering new skin microbiome diversity through culturing and metagenomics.</title>
        <authorList>
            <person name="Conlan S."/>
            <person name="Deming C."/>
            <person name="Nisc Comparative Sequencing Program N."/>
            <person name="Segre J.A."/>
        </authorList>
    </citation>
    <scope>NUCLEOTIDE SEQUENCE [LARGE SCALE GENOMIC DNA]</scope>
    <source>
        <strain evidence="2 3">ACRQZ</strain>
    </source>
</reference>
<feature type="transmembrane region" description="Helical" evidence="1">
    <location>
        <begin position="125"/>
        <end position="143"/>
    </location>
</feature>
<keyword evidence="1" id="KW-0812">Transmembrane</keyword>
<feature type="transmembrane region" description="Helical" evidence="1">
    <location>
        <begin position="74"/>
        <end position="94"/>
    </location>
</feature>
<keyword evidence="1" id="KW-0472">Membrane</keyword>
<evidence type="ECO:0008006" key="4">
    <source>
        <dbReference type="Google" id="ProtNLM"/>
    </source>
</evidence>
<proteinExistence type="predicted"/>
<feature type="transmembrane region" description="Helical" evidence="1">
    <location>
        <begin position="28"/>
        <end position="48"/>
    </location>
</feature>
<feature type="transmembrane region" description="Helical" evidence="1">
    <location>
        <begin position="282"/>
        <end position="312"/>
    </location>
</feature>
<comment type="caution">
    <text evidence="2">The sequence shown here is derived from an EMBL/GenBank/DDBJ whole genome shotgun (WGS) entry which is preliminary data.</text>
</comment>
<organism evidence="2 3">
    <name type="scientific">Arsenicicoccus bolidensis</name>
    <dbReference type="NCBI Taxonomy" id="229480"/>
    <lineage>
        <taxon>Bacteria</taxon>
        <taxon>Bacillati</taxon>
        <taxon>Actinomycetota</taxon>
        <taxon>Actinomycetes</taxon>
        <taxon>Micrococcales</taxon>
        <taxon>Intrasporangiaceae</taxon>
        <taxon>Arsenicicoccus</taxon>
    </lineage>
</organism>
<keyword evidence="3" id="KW-1185">Reference proteome</keyword>
<sequence>MQNLAYLVVASCIYSFYSAPGNHLHRRLIGTVALIDMAIVGIRTWLALNANPDISRYLATGGAYEDITAVTSGLWGVGGYAYAYALPPVLLIFLHRGLKRAAYWRSSLIIVAIGSALLVKMAFTIAVIMWIVAAATLIAAELFGRRHRGAILILAMSSIVFLFLFGPGLLTSVARSGILPGVVSVRLEEVSSLLAGEHTSNTDLGSRFQQYGDSWRELSNSWLVGSAGAGRGMGESGAHSTWLDTLATFGVWGLLLALFLVQAYRRQRDLATPTSLLTLRVSWIYFTVLGIVNTLLFAHIILIWMVIVPFLLQSEGTMEGESRLGAGS</sequence>
<protein>
    <recommendedName>
        <fullName evidence="4">O-antigen ligase domain-containing protein</fullName>
    </recommendedName>
</protein>
<evidence type="ECO:0000313" key="3">
    <source>
        <dbReference type="Proteomes" id="UP001521931"/>
    </source>
</evidence>
<dbReference type="RefSeq" id="WP_239263977.1">
    <property type="nucleotide sequence ID" value="NZ_JAKRCV010000023.1"/>
</dbReference>
<evidence type="ECO:0000256" key="1">
    <source>
        <dbReference type="SAM" id="Phobius"/>
    </source>
</evidence>
<dbReference type="Proteomes" id="UP001521931">
    <property type="component" value="Unassembled WGS sequence"/>
</dbReference>
<evidence type="ECO:0000313" key="2">
    <source>
        <dbReference type="EMBL" id="MCG7322018.1"/>
    </source>
</evidence>